<comment type="caution">
    <text evidence="1">The sequence shown here is derived from an EMBL/GenBank/DDBJ whole genome shotgun (WGS) entry which is preliminary data.</text>
</comment>
<dbReference type="NCBIfam" id="TIGR00738">
    <property type="entry name" value="rrf2_super"/>
    <property type="match status" value="1"/>
</dbReference>
<dbReference type="Proteomes" id="UP000812270">
    <property type="component" value="Unassembled WGS sequence"/>
</dbReference>
<dbReference type="Pfam" id="PF02082">
    <property type="entry name" value="Rrf2"/>
    <property type="match status" value="1"/>
</dbReference>
<name>A0A9E2SCI1_9BACT</name>
<dbReference type="GO" id="GO:0005829">
    <property type="term" value="C:cytosol"/>
    <property type="evidence" value="ECO:0007669"/>
    <property type="project" value="TreeGrafter"/>
</dbReference>
<dbReference type="PANTHER" id="PTHR33221:SF15">
    <property type="entry name" value="HTH-TYPE TRANSCRIPTIONAL REGULATOR YWGB-RELATED"/>
    <property type="match status" value="1"/>
</dbReference>
<keyword evidence="2" id="KW-1185">Reference proteome</keyword>
<gene>
    <name evidence="1" type="ORF">KTO63_20870</name>
</gene>
<dbReference type="InterPro" id="IPR000944">
    <property type="entry name" value="Tscrpt_reg_Rrf2"/>
</dbReference>
<sequence>MLFSKTCEYGIRAAVYIASQSDKTEKTGIEEICENIEAPRHFTAKILQILTRNHLLSSQKGVNGGFYMTAEQLQQPMIVLVEAIEGKEVLSKCGLGLKACSEVEPCPLHNKYASIRNNIKQMLSGVTIKDMAVSLQTGKAFLKID</sequence>
<proteinExistence type="predicted"/>
<dbReference type="PANTHER" id="PTHR33221">
    <property type="entry name" value="WINGED HELIX-TURN-HELIX TRANSCRIPTIONAL REGULATOR, RRF2 FAMILY"/>
    <property type="match status" value="1"/>
</dbReference>
<dbReference type="GO" id="GO:0003700">
    <property type="term" value="F:DNA-binding transcription factor activity"/>
    <property type="evidence" value="ECO:0007669"/>
    <property type="project" value="TreeGrafter"/>
</dbReference>
<dbReference type="PROSITE" id="PS51197">
    <property type="entry name" value="HTH_RRF2_2"/>
    <property type="match status" value="1"/>
</dbReference>
<accession>A0A9E2SCI1</accession>
<organism evidence="1 2">
    <name type="scientific">Pinibacter aurantiacus</name>
    <dbReference type="NCBI Taxonomy" id="2851599"/>
    <lineage>
        <taxon>Bacteria</taxon>
        <taxon>Pseudomonadati</taxon>
        <taxon>Bacteroidota</taxon>
        <taxon>Chitinophagia</taxon>
        <taxon>Chitinophagales</taxon>
        <taxon>Chitinophagaceae</taxon>
        <taxon>Pinibacter</taxon>
    </lineage>
</organism>
<evidence type="ECO:0000313" key="1">
    <source>
        <dbReference type="EMBL" id="MBV4359637.1"/>
    </source>
</evidence>
<dbReference type="AlphaFoldDB" id="A0A9E2SCI1"/>
<dbReference type="EMBL" id="JAHSPG010000015">
    <property type="protein sequence ID" value="MBV4359637.1"/>
    <property type="molecule type" value="Genomic_DNA"/>
</dbReference>
<dbReference type="RefSeq" id="WP_217793892.1">
    <property type="nucleotide sequence ID" value="NZ_JAHSPG010000015.1"/>
</dbReference>
<evidence type="ECO:0000313" key="2">
    <source>
        <dbReference type="Proteomes" id="UP000812270"/>
    </source>
</evidence>
<protein>
    <submittedName>
        <fullName evidence="1">Rrf2 family transcriptional regulator</fullName>
    </submittedName>
</protein>
<reference evidence="1" key="1">
    <citation type="submission" date="2021-06" db="EMBL/GenBank/DDBJ databases">
        <authorList>
            <person name="Huq M.A."/>
        </authorList>
    </citation>
    <scope>NUCLEOTIDE SEQUENCE</scope>
    <source>
        <strain evidence="1">MAH-26</strain>
    </source>
</reference>